<evidence type="ECO:0000313" key="5">
    <source>
        <dbReference type="Proteomes" id="UP000002051"/>
    </source>
</evidence>
<evidence type="ECO:0000313" key="2">
    <source>
        <dbReference type="EMBL" id="AET03612.1"/>
    </source>
</evidence>
<dbReference type="EnsemblPlants" id="AET03612">
    <property type="protein sequence ID" value="AET03612"/>
    <property type="gene ID" value="MTR_8g073710"/>
</dbReference>
<proteinExistence type="predicted"/>
<dbReference type="Proteomes" id="UP000265566">
    <property type="component" value="Chromosome 8"/>
</dbReference>
<reference evidence="2 5" key="1">
    <citation type="journal article" date="2011" name="Nature">
        <title>The Medicago genome provides insight into the evolution of rhizobial symbioses.</title>
        <authorList>
            <person name="Young N.D."/>
            <person name="Debelle F."/>
            <person name="Oldroyd G.E."/>
            <person name="Geurts R."/>
            <person name="Cannon S.B."/>
            <person name="Udvardi M.K."/>
            <person name="Benedito V.A."/>
            <person name="Mayer K.F."/>
            <person name="Gouzy J."/>
            <person name="Schoof H."/>
            <person name="Van de Peer Y."/>
            <person name="Proost S."/>
            <person name="Cook D.R."/>
            <person name="Meyers B.C."/>
            <person name="Spannagl M."/>
            <person name="Cheung F."/>
            <person name="De Mita S."/>
            <person name="Krishnakumar V."/>
            <person name="Gundlach H."/>
            <person name="Zhou S."/>
            <person name="Mudge J."/>
            <person name="Bharti A.K."/>
            <person name="Murray J.D."/>
            <person name="Naoumkina M.A."/>
            <person name="Rosen B."/>
            <person name="Silverstein K.A."/>
            <person name="Tang H."/>
            <person name="Rombauts S."/>
            <person name="Zhao P.X."/>
            <person name="Zhou P."/>
            <person name="Barbe V."/>
            <person name="Bardou P."/>
            <person name="Bechner M."/>
            <person name="Bellec A."/>
            <person name="Berger A."/>
            <person name="Berges H."/>
            <person name="Bidwell S."/>
            <person name="Bisseling T."/>
            <person name="Choisne N."/>
            <person name="Couloux A."/>
            <person name="Denny R."/>
            <person name="Deshpande S."/>
            <person name="Dai X."/>
            <person name="Doyle J.J."/>
            <person name="Dudez A.M."/>
            <person name="Farmer A.D."/>
            <person name="Fouteau S."/>
            <person name="Franken C."/>
            <person name="Gibelin C."/>
            <person name="Gish J."/>
            <person name="Goldstein S."/>
            <person name="Gonzalez A.J."/>
            <person name="Green P.J."/>
            <person name="Hallab A."/>
            <person name="Hartog M."/>
            <person name="Hua A."/>
            <person name="Humphray S.J."/>
            <person name="Jeong D.H."/>
            <person name="Jing Y."/>
            <person name="Jocker A."/>
            <person name="Kenton S.M."/>
            <person name="Kim D.J."/>
            <person name="Klee K."/>
            <person name="Lai H."/>
            <person name="Lang C."/>
            <person name="Lin S."/>
            <person name="Macmil S.L."/>
            <person name="Magdelenat G."/>
            <person name="Matthews L."/>
            <person name="McCorrison J."/>
            <person name="Monaghan E.L."/>
            <person name="Mun J.H."/>
            <person name="Najar F.Z."/>
            <person name="Nicholson C."/>
            <person name="Noirot C."/>
            <person name="O'Bleness M."/>
            <person name="Paule C.R."/>
            <person name="Poulain J."/>
            <person name="Prion F."/>
            <person name="Qin B."/>
            <person name="Qu C."/>
            <person name="Retzel E.F."/>
            <person name="Riddle C."/>
            <person name="Sallet E."/>
            <person name="Samain S."/>
            <person name="Samson N."/>
            <person name="Sanders I."/>
            <person name="Saurat O."/>
            <person name="Scarpelli C."/>
            <person name="Schiex T."/>
            <person name="Segurens B."/>
            <person name="Severin A.J."/>
            <person name="Sherrier D.J."/>
            <person name="Shi R."/>
            <person name="Sims S."/>
            <person name="Singer S.R."/>
            <person name="Sinharoy S."/>
            <person name="Sterck L."/>
            <person name="Viollet A."/>
            <person name="Wang B.B."/>
            <person name="Wang K."/>
            <person name="Wang M."/>
            <person name="Wang X."/>
            <person name="Warfsmann J."/>
            <person name="Weissenbach J."/>
            <person name="White D.D."/>
            <person name="White J.D."/>
            <person name="Wiley G.B."/>
            <person name="Wincker P."/>
            <person name="Xing Y."/>
            <person name="Yang L."/>
            <person name="Yao Z."/>
            <person name="Ying F."/>
            <person name="Zhai J."/>
            <person name="Zhou L."/>
            <person name="Zuber A."/>
            <person name="Denarie J."/>
            <person name="Dixon R.A."/>
            <person name="May G.D."/>
            <person name="Schwartz D.C."/>
            <person name="Rogers J."/>
            <person name="Quetier F."/>
            <person name="Town C.D."/>
            <person name="Roe B.A."/>
        </authorList>
    </citation>
    <scope>NUCLEOTIDE SEQUENCE [LARGE SCALE GENOMIC DNA]</scope>
    <source>
        <strain evidence="2">A17</strain>
        <strain evidence="4 5">cv. Jemalong A17</strain>
    </source>
</reference>
<protein>
    <submittedName>
        <fullName evidence="2 4">Uncharacterized protein</fullName>
    </submittedName>
</protein>
<dbReference type="EMBL" id="PSQE01000008">
    <property type="protein sequence ID" value="RHN41861.1"/>
    <property type="molecule type" value="Genomic_DNA"/>
</dbReference>
<feature type="compositionally biased region" description="Low complexity" evidence="1">
    <location>
        <begin position="46"/>
        <end position="57"/>
    </location>
</feature>
<feature type="region of interest" description="Disordered" evidence="1">
    <location>
        <begin position="1"/>
        <end position="57"/>
    </location>
</feature>
<sequence>MNLSNKPTKSKPVSTKTETCNTQTGFGDDERRNKTRVSKDGGSSGGAESSSRRTTSH</sequence>
<dbReference type="HOGENOM" id="CLU_2999543_0_0_1"/>
<dbReference type="PaxDb" id="3880-AET03612"/>
<accession>G7L9E4</accession>
<reference evidence="3" key="4">
    <citation type="journal article" date="2018" name="Nat. Plants">
        <title>Whole-genome landscape of Medicago truncatula symbiotic genes.</title>
        <authorList>
            <person name="Pecrix Y."/>
            <person name="Gamas P."/>
            <person name="Carrere S."/>
        </authorList>
    </citation>
    <scope>NUCLEOTIDE SEQUENCE</scope>
    <source>
        <tissue evidence="3">Leaves</tissue>
    </source>
</reference>
<evidence type="ECO:0000313" key="4">
    <source>
        <dbReference type="EnsemblPlants" id="AET03612"/>
    </source>
</evidence>
<dbReference type="Gramene" id="rna48224">
    <property type="protein sequence ID" value="RHN41861.1"/>
    <property type="gene ID" value="gene48224"/>
</dbReference>
<keyword evidence="5" id="KW-1185">Reference proteome</keyword>
<organism evidence="2 5">
    <name type="scientific">Medicago truncatula</name>
    <name type="common">Barrel medic</name>
    <name type="synonym">Medicago tribuloides</name>
    <dbReference type="NCBI Taxonomy" id="3880"/>
    <lineage>
        <taxon>Eukaryota</taxon>
        <taxon>Viridiplantae</taxon>
        <taxon>Streptophyta</taxon>
        <taxon>Embryophyta</taxon>
        <taxon>Tracheophyta</taxon>
        <taxon>Spermatophyta</taxon>
        <taxon>Magnoliopsida</taxon>
        <taxon>eudicotyledons</taxon>
        <taxon>Gunneridae</taxon>
        <taxon>Pentapetalae</taxon>
        <taxon>rosids</taxon>
        <taxon>fabids</taxon>
        <taxon>Fabales</taxon>
        <taxon>Fabaceae</taxon>
        <taxon>Papilionoideae</taxon>
        <taxon>50 kb inversion clade</taxon>
        <taxon>NPAAA clade</taxon>
        <taxon>Hologalegina</taxon>
        <taxon>IRL clade</taxon>
        <taxon>Trifolieae</taxon>
        <taxon>Medicago</taxon>
    </lineage>
</organism>
<dbReference type="EMBL" id="CM001224">
    <property type="protein sequence ID" value="AET03612.1"/>
    <property type="molecule type" value="Genomic_DNA"/>
</dbReference>
<name>G7L9E4_MEDTR</name>
<dbReference type="Proteomes" id="UP000002051">
    <property type="component" value="Chromosome 8"/>
</dbReference>
<evidence type="ECO:0000313" key="3">
    <source>
        <dbReference type="EMBL" id="RHN41861.1"/>
    </source>
</evidence>
<reference evidence="4" key="3">
    <citation type="submission" date="2015-04" db="UniProtKB">
        <authorList>
            <consortium name="EnsemblPlants"/>
        </authorList>
    </citation>
    <scope>IDENTIFICATION</scope>
    <source>
        <strain evidence="4">cv. Jemalong A17</strain>
    </source>
</reference>
<gene>
    <name evidence="2" type="ordered locus">MTR_8g073710</name>
    <name evidence="3" type="ORF">MtrunA17_Chr8g0370541</name>
</gene>
<feature type="compositionally biased region" description="Low complexity" evidence="1">
    <location>
        <begin position="1"/>
        <end position="19"/>
    </location>
</feature>
<reference evidence="2 5" key="2">
    <citation type="journal article" date="2014" name="BMC Genomics">
        <title>An improved genome release (version Mt4.0) for the model legume Medicago truncatula.</title>
        <authorList>
            <person name="Tang H."/>
            <person name="Krishnakumar V."/>
            <person name="Bidwell S."/>
            <person name="Rosen B."/>
            <person name="Chan A."/>
            <person name="Zhou S."/>
            <person name="Gentzbittel L."/>
            <person name="Childs K.L."/>
            <person name="Yandell M."/>
            <person name="Gundlach H."/>
            <person name="Mayer K.F."/>
            <person name="Schwartz D.C."/>
            <person name="Town C.D."/>
        </authorList>
    </citation>
    <scope>GENOME REANNOTATION</scope>
    <source>
        <strain evidence="4 5">cv. Jemalong A17</strain>
    </source>
</reference>
<dbReference type="AlphaFoldDB" id="G7L9E4"/>
<evidence type="ECO:0000256" key="1">
    <source>
        <dbReference type="SAM" id="MobiDB-lite"/>
    </source>
</evidence>